<dbReference type="InterPro" id="IPR036573">
    <property type="entry name" value="CBM_sf_5/12"/>
</dbReference>
<dbReference type="KEGG" id="cput:CONPUDRAFT_158462"/>
<evidence type="ECO:0000256" key="1">
    <source>
        <dbReference type="SAM" id="MobiDB-lite"/>
    </source>
</evidence>
<dbReference type="RefSeq" id="XP_007773659.1">
    <property type="nucleotide sequence ID" value="XM_007775469.1"/>
</dbReference>
<dbReference type="GO" id="GO:0005975">
    <property type="term" value="P:carbohydrate metabolic process"/>
    <property type="evidence" value="ECO:0007669"/>
    <property type="project" value="InterPro"/>
</dbReference>
<accession>A0A5M3MC10</accession>
<dbReference type="CDD" id="cd12215">
    <property type="entry name" value="ChiC_BD"/>
    <property type="match status" value="1"/>
</dbReference>
<organism evidence="3 4">
    <name type="scientific">Coniophora puteana (strain RWD-64-598)</name>
    <name type="common">Brown rot fungus</name>
    <dbReference type="NCBI Taxonomy" id="741705"/>
    <lineage>
        <taxon>Eukaryota</taxon>
        <taxon>Fungi</taxon>
        <taxon>Dikarya</taxon>
        <taxon>Basidiomycota</taxon>
        <taxon>Agaricomycotina</taxon>
        <taxon>Agaricomycetes</taxon>
        <taxon>Agaricomycetidae</taxon>
        <taxon>Boletales</taxon>
        <taxon>Coniophorineae</taxon>
        <taxon>Coniophoraceae</taxon>
        <taxon>Coniophora</taxon>
    </lineage>
</organism>
<dbReference type="GeneID" id="19203917"/>
<dbReference type="Gene3D" id="2.10.10.20">
    <property type="entry name" value="Carbohydrate-binding module superfamily 5/12"/>
    <property type="match status" value="1"/>
</dbReference>
<keyword evidence="4" id="KW-1185">Reference proteome</keyword>
<evidence type="ECO:0000313" key="3">
    <source>
        <dbReference type="EMBL" id="EIW76434.1"/>
    </source>
</evidence>
<reference evidence="4" key="1">
    <citation type="journal article" date="2012" name="Science">
        <title>The Paleozoic origin of enzymatic lignin decomposition reconstructed from 31 fungal genomes.</title>
        <authorList>
            <person name="Floudas D."/>
            <person name="Binder M."/>
            <person name="Riley R."/>
            <person name="Barry K."/>
            <person name="Blanchette R.A."/>
            <person name="Henrissat B."/>
            <person name="Martinez A.T."/>
            <person name="Otillar R."/>
            <person name="Spatafora J.W."/>
            <person name="Yadav J.S."/>
            <person name="Aerts A."/>
            <person name="Benoit I."/>
            <person name="Boyd A."/>
            <person name="Carlson A."/>
            <person name="Copeland A."/>
            <person name="Coutinho P.M."/>
            <person name="de Vries R.P."/>
            <person name="Ferreira P."/>
            <person name="Findley K."/>
            <person name="Foster B."/>
            <person name="Gaskell J."/>
            <person name="Glotzer D."/>
            <person name="Gorecki P."/>
            <person name="Heitman J."/>
            <person name="Hesse C."/>
            <person name="Hori C."/>
            <person name="Igarashi K."/>
            <person name="Jurgens J.A."/>
            <person name="Kallen N."/>
            <person name="Kersten P."/>
            <person name="Kohler A."/>
            <person name="Kuees U."/>
            <person name="Kumar T.K.A."/>
            <person name="Kuo A."/>
            <person name="LaButti K."/>
            <person name="Larrondo L.F."/>
            <person name="Lindquist E."/>
            <person name="Ling A."/>
            <person name="Lombard V."/>
            <person name="Lucas S."/>
            <person name="Lundell T."/>
            <person name="Martin R."/>
            <person name="McLaughlin D.J."/>
            <person name="Morgenstern I."/>
            <person name="Morin E."/>
            <person name="Murat C."/>
            <person name="Nagy L.G."/>
            <person name="Nolan M."/>
            <person name="Ohm R.A."/>
            <person name="Patyshakuliyeva A."/>
            <person name="Rokas A."/>
            <person name="Ruiz-Duenas F.J."/>
            <person name="Sabat G."/>
            <person name="Salamov A."/>
            <person name="Samejima M."/>
            <person name="Schmutz J."/>
            <person name="Slot J.C."/>
            <person name="St John F."/>
            <person name="Stenlid J."/>
            <person name="Sun H."/>
            <person name="Sun S."/>
            <person name="Syed K."/>
            <person name="Tsang A."/>
            <person name="Wiebenga A."/>
            <person name="Young D."/>
            <person name="Pisabarro A."/>
            <person name="Eastwood D.C."/>
            <person name="Martin F."/>
            <person name="Cullen D."/>
            <person name="Grigoriev I.V."/>
            <person name="Hibbett D.S."/>
        </authorList>
    </citation>
    <scope>NUCLEOTIDE SEQUENCE [LARGE SCALE GENOMIC DNA]</scope>
    <source>
        <strain evidence="4">RWD-64-598 SS2</strain>
    </source>
</reference>
<gene>
    <name evidence="3" type="ORF">CONPUDRAFT_158462</name>
</gene>
<dbReference type="GO" id="GO:0030246">
    <property type="term" value="F:carbohydrate binding"/>
    <property type="evidence" value="ECO:0007669"/>
    <property type="project" value="InterPro"/>
</dbReference>
<feature type="signal peptide" evidence="2">
    <location>
        <begin position="1"/>
        <end position="20"/>
    </location>
</feature>
<protein>
    <submittedName>
        <fullName evidence="3">Uncharacterized protein</fullName>
    </submittedName>
</protein>
<feature type="chain" id="PRO_5024371728" evidence="2">
    <location>
        <begin position="21"/>
        <end position="154"/>
    </location>
</feature>
<feature type="compositionally biased region" description="Basic and acidic residues" evidence="1">
    <location>
        <begin position="99"/>
        <end position="121"/>
    </location>
</feature>
<proteinExistence type="predicted"/>
<evidence type="ECO:0000256" key="2">
    <source>
        <dbReference type="SAM" id="SignalP"/>
    </source>
</evidence>
<keyword evidence="2" id="KW-0732">Signal</keyword>
<evidence type="ECO:0000313" key="4">
    <source>
        <dbReference type="Proteomes" id="UP000053558"/>
    </source>
</evidence>
<comment type="caution">
    <text evidence="3">The sequence shown here is derived from an EMBL/GenBank/DDBJ whole genome shotgun (WGS) entry which is preliminary data.</text>
</comment>
<dbReference type="AlphaFoldDB" id="A0A5M3MC10"/>
<dbReference type="GO" id="GO:0004553">
    <property type="term" value="F:hydrolase activity, hydrolyzing O-glycosyl compounds"/>
    <property type="evidence" value="ECO:0007669"/>
    <property type="project" value="InterPro"/>
</dbReference>
<dbReference type="EMBL" id="JH711586">
    <property type="protein sequence ID" value="EIW76434.1"/>
    <property type="molecule type" value="Genomic_DNA"/>
</dbReference>
<name>A0A5M3MC10_CONPW</name>
<dbReference type="SUPFAM" id="SSF51055">
    <property type="entry name" value="Carbohydrate binding domain"/>
    <property type="match status" value="1"/>
</dbReference>
<dbReference type="GO" id="GO:0005576">
    <property type="term" value="C:extracellular region"/>
    <property type="evidence" value="ECO:0007669"/>
    <property type="project" value="InterPro"/>
</dbReference>
<dbReference type="Proteomes" id="UP000053558">
    <property type="component" value="Unassembled WGS sequence"/>
</dbReference>
<feature type="region of interest" description="Disordered" evidence="1">
    <location>
        <begin position="89"/>
        <end position="154"/>
    </location>
</feature>
<sequence length="154" mass="17090">MLFSTKNIAYILALVSFGSGAVLRSSGGSNEVSGSGYCEHLSAWIKEREYSNGDKVIYWGYIWTAAAWSYNNPPSELAAEWIKSEFCEDGNQNSTHHTRGNDKTDDWGRENDRDKINKNNDAENEDDGENNSGNGDDKHRNSDIWGESAGDGDN</sequence>